<dbReference type="InterPro" id="IPR012437">
    <property type="entry name" value="DUF1638"/>
</dbReference>
<feature type="domain" description="DUF1638" evidence="1">
    <location>
        <begin position="30"/>
        <end position="206"/>
    </location>
</feature>
<reference evidence="2" key="2">
    <citation type="submission" date="2021-04" db="EMBL/GenBank/DDBJ databases">
        <authorList>
            <person name="Gilroy R."/>
        </authorList>
    </citation>
    <scope>NUCLEOTIDE SEQUENCE</scope>
    <source>
        <strain evidence="2">ChiSxjej5B17-1746</strain>
    </source>
</reference>
<comment type="caution">
    <text evidence="2">The sequence shown here is derived from an EMBL/GenBank/DDBJ whole genome shotgun (WGS) entry which is preliminary data.</text>
</comment>
<dbReference type="AlphaFoldDB" id="A0A9D1R2L8"/>
<accession>A0A9D1R2L8</accession>
<evidence type="ECO:0000313" key="3">
    <source>
        <dbReference type="Proteomes" id="UP000824264"/>
    </source>
</evidence>
<organism evidence="2 3">
    <name type="scientific">Candidatus Bilophila faecipullorum</name>
    <dbReference type="NCBI Taxonomy" id="2838482"/>
    <lineage>
        <taxon>Bacteria</taxon>
        <taxon>Pseudomonadati</taxon>
        <taxon>Thermodesulfobacteriota</taxon>
        <taxon>Desulfovibrionia</taxon>
        <taxon>Desulfovibrionales</taxon>
        <taxon>Desulfovibrionaceae</taxon>
        <taxon>Bilophila</taxon>
    </lineage>
</organism>
<evidence type="ECO:0000259" key="1">
    <source>
        <dbReference type="Pfam" id="PF07796"/>
    </source>
</evidence>
<reference evidence="2" key="1">
    <citation type="journal article" date="2021" name="PeerJ">
        <title>Extensive microbial diversity within the chicken gut microbiome revealed by metagenomics and culture.</title>
        <authorList>
            <person name="Gilroy R."/>
            <person name="Ravi A."/>
            <person name="Getino M."/>
            <person name="Pursley I."/>
            <person name="Horton D.L."/>
            <person name="Alikhan N.F."/>
            <person name="Baker D."/>
            <person name="Gharbi K."/>
            <person name="Hall N."/>
            <person name="Watson M."/>
            <person name="Adriaenssens E.M."/>
            <person name="Foster-Nyarko E."/>
            <person name="Jarju S."/>
            <person name="Secka A."/>
            <person name="Antonio M."/>
            <person name="Oren A."/>
            <person name="Chaudhuri R.R."/>
            <person name="La Ragione R."/>
            <person name="Hildebrand F."/>
            <person name="Pallen M.J."/>
        </authorList>
    </citation>
    <scope>NUCLEOTIDE SEQUENCE</scope>
    <source>
        <strain evidence="2">ChiSxjej5B17-1746</strain>
    </source>
</reference>
<dbReference type="Pfam" id="PF07796">
    <property type="entry name" value="DUF1638"/>
    <property type="match status" value="1"/>
</dbReference>
<sequence length="241" mass="26686">MTRHLIACEVFRPELERLMRGMADAPEVTWLEQGLHETPDDLRRKVQEAVDTFEAQGARTILLAYGLCGRGLAGVTGRTATLVLPRVHDCIPVLLGTTQENANDCALGGSTYWLSPGWLKYPQAFFFRDREQRRRDYEEKYGAEAAAYLIEVEAAWLQNYTNACLILWEGWDNEGELRAEAEAAARDAGLPYREVPGGDGFLRALLEGGHSEGFLRLEPGFTLDIDGNGAIAARPVGEEAS</sequence>
<gene>
    <name evidence="2" type="ORF">H9874_09325</name>
</gene>
<evidence type="ECO:0000313" key="2">
    <source>
        <dbReference type="EMBL" id="HIW79328.1"/>
    </source>
</evidence>
<dbReference type="Proteomes" id="UP000824264">
    <property type="component" value="Unassembled WGS sequence"/>
</dbReference>
<protein>
    <submittedName>
        <fullName evidence="2">DUF1638 domain-containing protein</fullName>
    </submittedName>
</protein>
<name>A0A9D1R2L8_9BACT</name>
<dbReference type="EMBL" id="DXGI01000353">
    <property type="protein sequence ID" value="HIW79328.1"/>
    <property type="molecule type" value="Genomic_DNA"/>
</dbReference>
<proteinExistence type="predicted"/>